<keyword evidence="1" id="KW-1133">Transmembrane helix</keyword>
<organism evidence="4 5">
    <name type="scientific">[Candida] arabinofermentans NRRL YB-2248</name>
    <dbReference type="NCBI Taxonomy" id="983967"/>
    <lineage>
        <taxon>Eukaryota</taxon>
        <taxon>Fungi</taxon>
        <taxon>Dikarya</taxon>
        <taxon>Ascomycota</taxon>
        <taxon>Saccharomycotina</taxon>
        <taxon>Pichiomycetes</taxon>
        <taxon>Pichiales</taxon>
        <taxon>Pichiaceae</taxon>
        <taxon>Ogataea</taxon>
        <taxon>Ogataea/Candida clade</taxon>
    </lineage>
</organism>
<keyword evidence="1" id="KW-0472">Membrane</keyword>
<keyword evidence="5" id="KW-1185">Reference proteome</keyword>
<dbReference type="OrthoDB" id="196140at2759"/>
<sequence length="183" mass="21265">MERYELIDEDPIFSKVVRFFRPSDYLTWAIGTISAPAGLYLMELYEPAIGRKFTKPPPMILRGAGLIGFIGGFLMAYNKSTKRLWGWSENKREVEKDRYEVKKSLSLGLNPYGESSMNLYMQDVSSRNSKNSQLMLAFIPWFNFTNHINHGVDLRKYYEVRKGEENWGFDNLPPLNTIKGFEN</sequence>
<feature type="domain" description="NADH-ubiquinone oxidoreductase 21kDa subunit C-terminal fungi" evidence="3">
    <location>
        <begin position="98"/>
        <end position="179"/>
    </location>
</feature>
<keyword evidence="1" id="KW-0812">Transmembrane</keyword>
<evidence type="ECO:0000259" key="2">
    <source>
        <dbReference type="Pfam" id="PF10785"/>
    </source>
</evidence>
<dbReference type="STRING" id="983967.A0A1E4SYM9"/>
<dbReference type="Pfam" id="PF12853">
    <property type="entry name" value="NADH_u_ox_C"/>
    <property type="match status" value="1"/>
</dbReference>
<evidence type="ECO:0000259" key="3">
    <source>
        <dbReference type="Pfam" id="PF12853"/>
    </source>
</evidence>
<dbReference type="AlphaFoldDB" id="A0A1E4SYM9"/>
<reference evidence="5" key="1">
    <citation type="submission" date="2016-04" db="EMBL/GenBank/DDBJ databases">
        <title>Comparative genomics of biotechnologically important yeasts.</title>
        <authorList>
            <consortium name="DOE Joint Genome Institute"/>
            <person name="Riley R."/>
            <person name="Haridas S."/>
            <person name="Wolfe K.H."/>
            <person name="Lopes M.R."/>
            <person name="Hittinger C.T."/>
            <person name="Goker M."/>
            <person name="Salamov A."/>
            <person name="Wisecaver J."/>
            <person name="Long T.M."/>
            <person name="Aerts A.L."/>
            <person name="Barry K."/>
            <person name="Choi C."/>
            <person name="Clum A."/>
            <person name="Coughlan A.Y."/>
            <person name="Deshpande S."/>
            <person name="Douglass A.P."/>
            <person name="Hanson S.J."/>
            <person name="Klenk H.-P."/>
            <person name="Labutti K."/>
            <person name="Lapidus A."/>
            <person name="Lindquist E."/>
            <person name="Lipzen A."/>
            <person name="Meier-Kolthoff J.P."/>
            <person name="Ohm R.A."/>
            <person name="Otillar R.P."/>
            <person name="Pangilinan J."/>
            <person name="Peng Y."/>
            <person name="Rokas A."/>
            <person name="Rosa C.A."/>
            <person name="Scheuner C."/>
            <person name="Sibirny A.A."/>
            <person name="Slot J.C."/>
            <person name="Stielow J.B."/>
            <person name="Sun H."/>
            <person name="Kurtzman C.P."/>
            <person name="Blackwell M."/>
            <person name="Grigoriev I.V."/>
            <person name="Jeffries T.W."/>
        </authorList>
    </citation>
    <scope>NUCLEOTIDE SEQUENCE [LARGE SCALE GENOMIC DNA]</scope>
    <source>
        <strain evidence="5">NRRL YB-2248</strain>
    </source>
</reference>
<feature type="domain" description="NADH-ubiquinone oxidoreductase 21kDa subunit N-terminal" evidence="2">
    <location>
        <begin position="3"/>
        <end position="89"/>
    </location>
</feature>
<dbReference type="PANTHER" id="PTHR34062:SF1">
    <property type="entry name" value="NADH-UBIQUINONE OXIDOREDUCTASE 21KDA SUBUNIT N-TERMINAL DOMAIN-CONTAINING PROTEIN"/>
    <property type="match status" value="1"/>
</dbReference>
<dbReference type="InterPro" id="IPR053229">
    <property type="entry name" value="NADH-Q_oxidrdct_subunit"/>
</dbReference>
<evidence type="ECO:0000256" key="1">
    <source>
        <dbReference type="SAM" id="Phobius"/>
    </source>
</evidence>
<protein>
    <recommendedName>
        <fullName evidence="6">NADH-ubiquinone oxidoreductase 21kDa subunit N-terminal domain-containing protein</fullName>
    </recommendedName>
</protein>
<dbReference type="Proteomes" id="UP000094801">
    <property type="component" value="Unassembled WGS sequence"/>
</dbReference>
<evidence type="ECO:0008006" key="6">
    <source>
        <dbReference type="Google" id="ProtNLM"/>
    </source>
</evidence>
<name>A0A1E4SYM9_9ASCO</name>
<dbReference type="EMBL" id="KV453856">
    <property type="protein sequence ID" value="ODV84599.1"/>
    <property type="molecule type" value="Genomic_DNA"/>
</dbReference>
<dbReference type="InterPro" id="IPR019721">
    <property type="entry name" value="NADH-UbQ_OxRdtase_su21_N"/>
</dbReference>
<gene>
    <name evidence="4" type="ORF">CANARDRAFT_29124</name>
</gene>
<feature type="transmembrane region" description="Helical" evidence="1">
    <location>
        <begin position="60"/>
        <end position="77"/>
    </location>
</feature>
<evidence type="ECO:0000313" key="5">
    <source>
        <dbReference type="Proteomes" id="UP000094801"/>
    </source>
</evidence>
<feature type="transmembrane region" description="Helical" evidence="1">
    <location>
        <begin position="25"/>
        <end position="45"/>
    </location>
</feature>
<evidence type="ECO:0000313" key="4">
    <source>
        <dbReference type="EMBL" id="ODV84599.1"/>
    </source>
</evidence>
<accession>A0A1E4SYM9</accession>
<dbReference type="InterPro" id="IPR024549">
    <property type="entry name" value="NADH-UbQ_OxRdtase_su21_C_fun"/>
</dbReference>
<dbReference type="Pfam" id="PF10785">
    <property type="entry name" value="NADH-u_ox-rdase"/>
    <property type="match status" value="1"/>
</dbReference>
<proteinExistence type="predicted"/>
<dbReference type="PANTHER" id="PTHR34062">
    <property type="entry name" value="OXIDOREDUCTASE 21 KDA SUBUNIT, PUTATIVE (AFU_ORTHOLOGUE AFUA_4G04750)-RELATED"/>
    <property type="match status" value="1"/>
</dbReference>